<comment type="subcellular location">
    <subcellularLocation>
        <location evidence="1">Cell membrane</location>
        <topology evidence="1">Multi-pass membrane protein</topology>
    </subcellularLocation>
</comment>
<sequence length="104" mass="11545">MNKRTLLAVLFLANIVAVVTGAYFKITHQGYGDSILIVSFGLSLAFVVLALTEVFASRRIDTTQKLMWTVGLIFFHTIAALVYLLAGRRHVIDASKGLIEYQEL</sequence>
<dbReference type="InterPro" id="IPR027379">
    <property type="entry name" value="CLS_N"/>
</dbReference>
<keyword evidence="3 6" id="KW-0812">Transmembrane</keyword>
<dbReference type="GO" id="GO:0005886">
    <property type="term" value="C:plasma membrane"/>
    <property type="evidence" value="ECO:0007669"/>
    <property type="project" value="UniProtKB-SubCell"/>
</dbReference>
<keyword evidence="9" id="KW-1185">Reference proteome</keyword>
<proteinExistence type="predicted"/>
<dbReference type="OrthoDB" id="1495710at2"/>
<evidence type="ECO:0000259" key="7">
    <source>
        <dbReference type="Pfam" id="PF13396"/>
    </source>
</evidence>
<dbReference type="EMBL" id="FQUO01000023">
    <property type="protein sequence ID" value="SHG27180.1"/>
    <property type="molecule type" value="Genomic_DNA"/>
</dbReference>
<protein>
    <submittedName>
        <fullName evidence="8">Phospholipase_D-nuclease N-terminal</fullName>
    </submittedName>
</protein>
<evidence type="ECO:0000256" key="5">
    <source>
        <dbReference type="ARBA" id="ARBA00023136"/>
    </source>
</evidence>
<evidence type="ECO:0000313" key="9">
    <source>
        <dbReference type="Proteomes" id="UP000184368"/>
    </source>
</evidence>
<evidence type="ECO:0000313" key="8">
    <source>
        <dbReference type="EMBL" id="SHG27180.1"/>
    </source>
</evidence>
<keyword evidence="4 6" id="KW-1133">Transmembrane helix</keyword>
<dbReference type="Pfam" id="PF13396">
    <property type="entry name" value="PLDc_N"/>
    <property type="match status" value="1"/>
</dbReference>
<dbReference type="AlphaFoldDB" id="A0A1M5IGX1"/>
<evidence type="ECO:0000256" key="4">
    <source>
        <dbReference type="ARBA" id="ARBA00022989"/>
    </source>
</evidence>
<gene>
    <name evidence="8" type="ORF">SAMN05444008_12371</name>
</gene>
<evidence type="ECO:0000256" key="6">
    <source>
        <dbReference type="SAM" id="Phobius"/>
    </source>
</evidence>
<feature type="transmembrane region" description="Helical" evidence="6">
    <location>
        <begin position="31"/>
        <end position="54"/>
    </location>
</feature>
<keyword evidence="5 6" id="KW-0472">Membrane</keyword>
<dbReference type="Proteomes" id="UP000184368">
    <property type="component" value="Unassembled WGS sequence"/>
</dbReference>
<accession>A0A1M5IGX1</accession>
<feature type="transmembrane region" description="Helical" evidence="6">
    <location>
        <begin position="66"/>
        <end position="86"/>
    </location>
</feature>
<feature type="domain" description="Cardiolipin synthase N-terminal" evidence="7">
    <location>
        <begin position="46"/>
        <end position="88"/>
    </location>
</feature>
<evidence type="ECO:0000256" key="3">
    <source>
        <dbReference type="ARBA" id="ARBA00022692"/>
    </source>
</evidence>
<evidence type="ECO:0000256" key="1">
    <source>
        <dbReference type="ARBA" id="ARBA00004651"/>
    </source>
</evidence>
<reference evidence="8 9" key="1">
    <citation type="submission" date="2016-11" db="EMBL/GenBank/DDBJ databases">
        <authorList>
            <person name="Jaros S."/>
            <person name="Januszkiewicz K."/>
            <person name="Wedrychowicz H."/>
        </authorList>
    </citation>
    <scope>NUCLEOTIDE SEQUENCE [LARGE SCALE GENOMIC DNA]</scope>
    <source>
        <strain evidence="8 9">DSM 26897</strain>
    </source>
</reference>
<evidence type="ECO:0000256" key="2">
    <source>
        <dbReference type="ARBA" id="ARBA00022475"/>
    </source>
</evidence>
<name>A0A1M5IGX1_9BACT</name>
<keyword evidence="2" id="KW-1003">Cell membrane</keyword>
<organism evidence="8 9">
    <name type="scientific">Cnuella takakiae</name>
    <dbReference type="NCBI Taxonomy" id="1302690"/>
    <lineage>
        <taxon>Bacteria</taxon>
        <taxon>Pseudomonadati</taxon>
        <taxon>Bacteroidota</taxon>
        <taxon>Chitinophagia</taxon>
        <taxon>Chitinophagales</taxon>
        <taxon>Chitinophagaceae</taxon>
        <taxon>Cnuella</taxon>
    </lineage>
</organism>
<dbReference type="RefSeq" id="WP_073048096.1">
    <property type="nucleotide sequence ID" value="NZ_FQUO01000023.1"/>
</dbReference>